<name>A0A2P7QLL3_9SPHN</name>
<dbReference type="PRINTS" id="PR00455">
    <property type="entry name" value="HTHTETR"/>
</dbReference>
<dbReference type="PROSITE" id="PS50977">
    <property type="entry name" value="HTH_TETR_2"/>
    <property type="match status" value="1"/>
</dbReference>
<dbReference type="Proteomes" id="UP000241167">
    <property type="component" value="Unassembled WGS sequence"/>
</dbReference>
<keyword evidence="3" id="KW-0804">Transcription</keyword>
<evidence type="ECO:0000256" key="3">
    <source>
        <dbReference type="ARBA" id="ARBA00023163"/>
    </source>
</evidence>
<dbReference type="SUPFAM" id="SSF48498">
    <property type="entry name" value="Tetracyclin repressor-like, C-terminal domain"/>
    <property type="match status" value="1"/>
</dbReference>
<keyword evidence="1" id="KW-0805">Transcription regulation</keyword>
<keyword evidence="2 4" id="KW-0238">DNA-binding</keyword>
<dbReference type="PANTHER" id="PTHR47506">
    <property type="entry name" value="TRANSCRIPTIONAL REGULATORY PROTEIN"/>
    <property type="match status" value="1"/>
</dbReference>
<dbReference type="SUPFAM" id="SSF46689">
    <property type="entry name" value="Homeodomain-like"/>
    <property type="match status" value="1"/>
</dbReference>
<sequence>MQKMDTEADASPPGRGRGRPRAFDRGAALTAAMHLFWKKGYCATSISDLTEAMGIGSPSLYAAFGSKEALYAEALGHYRETHEAIVWSRFSKANTATEAVEAFLQDSAAGLSRTPNGCMVTLSAVGSEGQTALGALVAAARNVTLERLVARFEQAVAEGEIADTLDIHSLARFVQTVQNGMSLLARDGTSAAELATVAETAMLAWHARIAS</sequence>
<dbReference type="InterPro" id="IPR023772">
    <property type="entry name" value="DNA-bd_HTH_TetR-type_CS"/>
</dbReference>
<accession>A0A2P7QLL3</accession>
<evidence type="ECO:0000256" key="4">
    <source>
        <dbReference type="PROSITE-ProRule" id="PRU00335"/>
    </source>
</evidence>
<gene>
    <name evidence="7" type="ORF">C7I55_16145</name>
</gene>
<organism evidence="7 8">
    <name type="scientific">Allosphingosinicella deserti</name>
    <dbReference type="NCBI Taxonomy" id="2116704"/>
    <lineage>
        <taxon>Bacteria</taxon>
        <taxon>Pseudomonadati</taxon>
        <taxon>Pseudomonadota</taxon>
        <taxon>Alphaproteobacteria</taxon>
        <taxon>Sphingomonadales</taxon>
        <taxon>Sphingomonadaceae</taxon>
        <taxon>Allosphingosinicella</taxon>
    </lineage>
</organism>
<evidence type="ECO:0000259" key="6">
    <source>
        <dbReference type="PROSITE" id="PS50977"/>
    </source>
</evidence>
<proteinExistence type="predicted"/>
<reference evidence="7 8" key="1">
    <citation type="submission" date="2018-03" db="EMBL/GenBank/DDBJ databases">
        <title>The draft genome of Sphingosinicella sp. GL-C-18.</title>
        <authorList>
            <person name="Liu L."/>
            <person name="Li L."/>
            <person name="Liang L."/>
            <person name="Zhang X."/>
            <person name="Wang T."/>
        </authorList>
    </citation>
    <scope>NUCLEOTIDE SEQUENCE [LARGE SCALE GENOMIC DNA]</scope>
    <source>
        <strain evidence="7 8">GL-C-18</strain>
    </source>
</reference>
<dbReference type="Gene3D" id="1.10.10.60">
    <property type="entry name" value="Homeodomain-like"/>
    <property type="match status" value="1"/>
</dbReference>
<dbReference type="PROSITE" id="PS01081">
    <property type="entry name" value="HTH_TETR_1"/>
    <property type="match status" value="1"/>
</dbReference>
<dbReference type="Gene3D" id="1.10.357.10">
    <property type="entry name" value="Tetracycline Repressor, domain 2"/>
    <property type="match status" value="1"/>
</dbReference>
<evidence type="ECO:0000313" key="7">
    <source>
        <dbReference type="EMBL" id="PSJ38857.1"/>
    </source>
</evidence>
<dbReference type="GO" id="GO:0003677">
    <property type="term" value="F:DNA binding"/>
    <property type="evidence" value="ECO:0007669"/>
    <property type="project" value="UniProtKB-UniRule"/>
</dbReference>
<protein>
    <submittedName>
        <fullName evidence="7">TetR family transcriptional regulator</fullName>
    </submittedName>
</protein>
<evidence type="ECO:0000256" key="5">
    <source>
        <dbReference type="SAM" id="MobiDB-lite"/>
    </source>
</evidence>
<evidence type="ECO:0000256" key="1">
    <source>
        <dbReference type="ARBA" id="ARBA00023015"/>
    </source>
</evidence>
<keyword evidence="8" id="KW-1185">Reference proteome</keyword>
<dbReference type="EMBL" id="PXYI01000005">
    <property type="protein sequence ID" value="PSJ38857.1"/>
    <property type="molecule type" value="Genomic_DNA"/>
</dbReference>
<feature type="domain" description="HTH tetR-type" evidence="6">
    <location>
        <begin position="22"/>
        <end position="82"/>
    </location>
</feature>
<comment type="caution">
    <text evidence="7">The sequence shown here is derived from an EMBL/GenBank/DDBJ whole genome shotgun (WGS) entry which is preliminary data.</text>
</comment>
<dbReference type="OrthoDB" id="9795242at2"/>
<dbReference type="InterPro" id="IPR001647">
    <property type="entry name" value="HTH_TetR"/>
</dbReference>
<feature type="region of interest" description="Disordered" evidence="5">
    <location>
        <begin position="1"/>
        <end position="22"/>
    </location>
</feature>
<dbReference type="PANTHER" id="PTHR47506:SF1">
    <property type="entry name" value="HTH-TYPE TRANSCRIPTIONAL REGULATOR YJDC"/>
    <property type="match status" value="1"/>
</dbReference>
<dbReference type="Pfam" id="PF00440">
    <property type="entry name" value="TetR_N"/>
    <property type="match status" value="1"/>
</dbReference>
<evidence type="ECO:0000256" key="2">
    <source>
        <dbReference type="ARBA" id="ARBA00023125"/>
    </source>
</evidence>
<dbReference type="InterPro" id="IPR009057">
    <property type="entry name" value="Homeodomain-like_sf"/>
</dbReference>
<feature type="DNA-binding region" description="H-T-H motif" evidence="4">
    <location>
        <begin position="45"/>
        <end position="64"/>
    </location>
</feature>
<evidence type="ECO:0000313" key="8">
    <source>
        <dbReference type="Proteomes" id="UP000241167"/>
    </source>
</evidence>
<dbReference type="AlphaFoldDB" id="A0A2P7QLL3"/>
<dbReference type="InterPro" id="IPR036271">
    <property type="entry name" value="Tet_transcr_reg_TetR-rel_C_sf"/>
</dbReference>